<accession>A0A1I8F9V7</accession>
<dbReference type="Proteomes" id="UP000095280">
    <property type="component" value="Unplaced"/>
</dbReference>
<dbReference type="PRINTS" id="PR00119">
    <property type="entry name" value="CATATPASE"/>
</dbReference>
<feature type="transmembrane region" description="Helical" evidence="9">
    <location>
        <begin position="538"/>
        <end position="562"/>
    </location>
</feature>
<dbReference type="Pfam" id="PF13246">
    <property type="entry name" value="Cation_ATPase"/>
    <property type="match status" value="1"/>
</dbReference>
<keyword evidence="4" id="KW-0547">Nucleotide-binding</keyword>
<dbReference type="Gene3D" id="1.20.1110.10">
    <property type="entry name" value="Calcium-transporting ATPase, transmembrane domain"/>
    <property type="match status" value="3"/>
</dbReference>
<evidence type="ECO:0000256" key="9">
    <source>
        <dbReference type="SAM" id="Phobius"/>
    </source>
</evidence>
<dbReference type="InterPro" id="IPR006068">
    <property type="entry name" value="ATPase_P-typ_cation-transptr_C"/>
</dbReference>
<dbReference type="AlphaFoldDB" id="A0A1I8F9V7"/>
<feature type="domain" description="Cation-transporting P-type ATPase C-terminal" evidence="10">
    <location>
        <begin position="500"/>
        <end position="587"/>
    </location>
</feature>
<feature type="domain" description="Cation-transporting P-type ATPase C-terminal" evidence="10">
    <location>
        <begin position="456"/>
        <end position="491"/>
    </location>
</feature>
<evidence type="ECO:0000256" key="1">
    <source>
        <dbReference type="ARBA" id="ARBA00004127"/>
    </source>
</evidence>
<evidence type="ECO:0000259" key="10">
    <source>
        <dbReference type="Pfam" id="PF00689"/>
    </source>
</evidence>
<evidence type="ECO:0000256" key="6">
    <source>
        <dbReference type="ARBA" id="ARBA00022842"/>
    </source>
</evidence>
<dbReference type="GO" id="GO:0046872">
    <property type="term" value="F:metal ion binding"/>
    <property type="evidence" value="ECO:0007669"/>
    <property type="project" value="UniProtKB-KW"/>
</dbReference>
<evidence type="ECO:0000256" key="8">
    <source>
        <dbReference type="ARBA" id="ARBA00023136"/>
    </source>
</evidence>
<evidence type="ECO:0000313" key="12">
    <source>
        <dbReference type="WBParaSite" id="maker-unitig_24739-snap-gene-0.2-mRNA-1"/>
    </source>
</evidence>
<dbReference type="SUPFAM" id="SSF56784">
    <property type="entry name" value="HAD-like"/>
    <property type="match status" value="1"/>
</dbReference>
<dbReference type="InterPro" id="IPR023299">
    <property type="entry name" value="ATPase_P-typ_cyto_dom_N"/>
</dbReference>
<dbReference type="GO" id="GO:0005524">
    <property type="term" value="F:ATP binding"/>
    <property type="evidence" value="ECO:0007669"/>
    <property type="project" value="UniProtKB-KW"/>
</dbReference>
<sequence length="625" mass="69455">RRGRQAKEEVLKQQGEEHLQAKLTTLAIRIGNVGSAIAPSPLLSWLIIKYCVETFAQPPVGTGDSFDFCSRLEEADANLLLFAVTVIVVAVPEGLPLAVTLSLAYSVKKMMNDNNLLGIWTPARLWEMLRLFAADKTGTLTTNRMTVVQSFVAGTARFGARTRRASTKRHREQANRAAKADWQQDANAPLLGYVEAMGRNYDDYRREVPEEAIHKIYTFNSVRKSMSNCCETRKSGRLRDGAGQNAISFWTSRANRNPFQGLIRTALSATLIEPMASDGLRTICIAYKDFVPASAGPGPSDAAFKEEPNWDDEDFISASRILSDRRPAAIRQCQSAGICVRMVTGDNVNTASIHCFEMRHFETRRKLLGARRQGVWPKLRVLARSSPQDKYTLVSGIIASKITASREVVAVTGDGTQRWSGFEEGRRRIRYGPPGHRLPAIQLTVNVVAVAVARDTPLRAIQMLWVNLIMDTLASLALATELPSDELLERDKIMDTPIQFGSPVPTQHFTAIFNAFVMMTLFNEVNARKIHDQRNRNIIFVIIWLTTFALQVIIVQVGGMVFRTRGLDLSHWLWCLCFGAGSLVWHQCFCSDPSCLEIGGAALKKRSSKILDEENADQVGGLGEV</sequence>
<keyword evidence="5" id="KW-0067">ATP-binding</keyword>
<dbReference type="Gene3D" id="3.40.1110.10">
    <property type="entry name" value="Calcium-transporting ATPase, cytoplasmic domain N"/>
    <property type="match status" value="1"/>
</dbReference>
<evidence type="ECO:0000313" key="11">
    <source>
        <dbReference type="Proteomes" id="UP000095280"/>
    </source>
</evidence>
<dbReference type="InterPro" id="IPR023214">
    <property type="entry name" value="HAD_sf"/>
</dbReference>
<keyword evidence="6" id="KW-0460">Magnesium</keyword>
<proteinExistence type="predicted"/>
<protein>
    <submittedName>
        <fullName evidence="12">Cation_ATPase_C domain-containing protein</fullName>
    </submittedName>
</protein>
<name>A0A1I8F9V7_9PLAT</name>
<dbReference type="GO" id="GO:0005886">
    <property type="term" value="C:plasma membrane"/>
    <property type="evidence" value="ECO:0007669"/>
    <property type="project" value="TreeGrafter"/>
</dbReference>
<organism evidence="11 12">
    <name type="scientific">Macrostomum lignano</name>
    <dbReference type="NCBI Taxonomy" id="282301"/>
    <lineage>
        <taxon>Eukaryota</taxon>
        <taxon>Metazoa</taxon>
        <taxon>Spiralia</taxon>
        <taxon>Lophotrochozoa</taxon>
        <taxon>Platyhelminthes</taxon>
        <taxon>Rhabditophora</taxon>
        <taxon>Macrostomorpha</taxon>
        <taxon>Macrostomida</taxon>
        <taxon>Macrostomidae</taxon>
        <taxon>Macrostomum</taxon>
    </lineage>
</organism>
<dbReference type="InterPro" id="IPR018303">
    <property type="entry name" value="ATPase_P-typ_P_site"/>
</dbReference>
<evidence type="ECO:0000256" key="4">
    <source>
        <dbReference type="ARBA" id="ARBA00022741"/>
    </source>
</evidence>
<dbReference type="WBParaSite" id="maker-unitig_24739-snap-gene-0.2-mRNA-1">
    <property type="protein sequence ID" value="maker-unitig_24739-snap-gene-0.2-mRNA-1"/>
    <property type="gene ID" value="maker-unitig_24739-snap-gene-0.2"/>
</dbReference>
<dbReference type="PANTHER" id="PTHR24093">
    <property type="entry name" value="CATION TRANSPORTING ATPASE"/>
    <property type="match status" value="1"/>
</dbReference>
<dbReference type="PROSITE" id="PS00154">
    <property type="entry name" value="ATPASE_E1_E2"/>
    <property type="match status" value="1"/>
</dbReference>
<comment type="subcellular location">
    <subcellularLocation>
        <location evidence="1">Endomembrane system</location>
        <topology evidence="1">Multi-pass membrane protein</topology>
    </subcellularLocation>
</comment>
<keyword evidence="3" id="KW-0479">Metal-binding</keyword>
<dbReference type="InterPro" id="IPR036412">
    <property type="entry name" value="HAD-like_sf"/>
</dbReference>
<keyword evidence="11" id="KW-1185">Reference proteome</keyword>
<dbReference type="GO" id="GO:0051480">
    <property type="term" value="P:regulation of cytosolic calcium ion concentration"/>
    <property type="evidence" value="ECO:0007669"/>
    <property type="project" value="TreeGrafter"/>
</dbReference>
<evidence type="ECO:0000256" key="2">
    <source>
        <dbReference type="ARBA" id="ARBA00022692"/>
    </source>
</evidence>
<dbReference type="Gene3D" id="3.40.50.1000">
    <property type="entry name" value="HAD superfamily/HAD-like"/>
    <property type="match status" value="1"/>
</dbReference>
<dbReference type="GO" id="GO:0012505">
    <property type="term" value="C:endomembrane system"/>
    <property type="evidence" value="ECO:0007669"/>
    <property type="project" value="UniProtKB-SubCell"/>
</dbReference>
<dbReference type="Pfam" id="PF00689">
    <property type="entry name" value="Cation_ATPase_C"/>
    <property type="match status" value="2"/>
</dbReference>
<keyword evidence="7 9" id="KW-1133">Transmembrane helix</keyword>
<keyword evidence="8 9" id="KW-0472">Membrane</keyword>
<reference evidence="12" key="1">
    <citation type="submission" date="2016-11" db="UniProtKB">
        <authorList>
            <consortium name="WormBaseParasite"/>
        </authorList>
    </citation>
    <scope>IDENTIFICATION</scope>
</reference>
<evidence type="ECO:0000256" key="5">
    <source>
        <dbReference type="ARBA" id="ARBA00022840"/>
    </source>
</evidence>
<dbReference type="SUPFAM" id="SSF81665">
    <property type="entry name" value="Calcium ATPase, transmembrane domain M"/>
    <property type="match status" value="1"/>
</dbReference>
<feature type="transmembrane region" description="Helical" evidence="9">
    <location>
        <begin position="79"/>
        <end position="105"/>
    </location>
</feature>
<evidence type="ECO:0000256" key="7">
    <source>
        <dbReference type="ARBA" id="ARBA00022989"/>
    </source>
</evidence>
<dbReference type="PANTHER" id="PTHR24093:SF369">
    <property type="entry name" value="CALCIUM-TRANSPORTING ATPASE"/>
    <property type="match status" value="1"/>
</dbReference>
<evidence type="ECO:0000256" key="3">
    <source>
        <dbReference type="ARBA" id="ARBA00022723"/>
    </source>
</evidence>
<dbReference type="SUPFAM" id="SSF81660">
    <property type="entry name" value="Metal cation-transporting ATPase, ATP-binding domain N"/>
    <property type="match status" value="1"/>
</dbReference>
<dbReference type="InterPro" id="IPR023298">
    <property type="entry name" value="ATPase_P-typ_TM_dom_sf"/>
</dbReference>
<dbReference type="GO" id="GO:0005388">
    <property type="term" value="F:P-type calcium transporter activity"/>
    <property type="evidence" value="ECO:0007669"/>
    <property type="project" value="TreeGrafter"/>
</dbReference>
<keyword evidence="2 9" id="KW-0812">Transmembrane</keyword>